<sequence length="1341" mass="143648">MKAQPDSLVNALSPTTAAGRPTILHSYFEHSADRFPDRPAVICGRQTLSYADVEAAANRLAHHLRTLGVGRGALVGLLLERSADVYVALLGILKAGAAYVPLDPDYPADRIADILTDSAAAVVVTTSAFRDRLTSAASPFTGKLCELDTDAAALDRLPADRVPPGETGVIPTDLAYVIYTSGSTGRPKGVMIEHRSAAHLVAAEIDLYAVTPADRVFQGFSIAFDASVEEVWSAFAGGAALVVGTRALMRTGPELGRALTELGVTIFSTVPTLLSMLVGDLPTVRILILGGEACPQELVHRWAAPARTLFNTYGPTEATVIATAAVCEPGKPITIGRAIPGYVVYLLDEAGQPVPPGTPGEIFIGGVGVARGYVGRDDLTRERFVANPFAEPGSSADRLYRSGDLARLTVDGELEFLGRCDSQVKLRGYRIELAEVEAAILAVPGVRAAAATVHTAEKRLPTLVGYVVTTGGAIPEDVIRAHLRERLPAYMIPALFEPIAELPTMPSGKVDRNRLPAPSPRELARTGAAVEPRTPLEARIAKIWARVLGSSSVSVEDDFFLDLGGHSLLAARVTSELRAEADLEHASVVDVYHHPTVEALAKHLAATQPAAVNETEAAGMPEMLTDPGRSIPPLRHFLCGLGQFFGLYFVLGFFSLQWVGPYLVYAALIAEEWTVAEAVVTALASLTAVYPAMLVIGVLAKWAVLGQVRPGRYPLWGWYYYRWWLVRAILSATPTGYLIGTPLLGLYYRLLGAKIGRNVHFGTDEVGAFDLLTVGDDTCIGTDVAMHGATVERGFLHIGRTTIGAGCYVGSRCYLQPDSEIGAGATLEDLSLLRSGDVIPAAERWVGSPPRLAEGGSPRPSPGHSLGHSPGLGHRILFGVFYAIGSFLLPLFAIAAFLPGVIWMNDLAADARGYTYLLVAPLVAVSFVIVFALEVAAVKWLFLGRLKAGRYSRHGFFQLRKWFVDQLMELSLDATGTLYATIFLNPWYRLLGVKVGRMAEVSTACSIPHDLLTLGDESFLADAVTVGGARVEGDTVTIAPVRVGKKAFAGNGAHIPPGGELGDDCLLGCQSALPPEAARPGTAWVGSPAFYLPQRQESASFPEEMISKPTPKLWAIRAAIEFVRVTLPATALVILTSLLITAVIRLHSQYSIGQLLLLFPLLYAVAGGASALFVVLLKWAVIGEYKATERPLWSTFVWRAEFVSGVREFLADLFLVGLLKGTPFVCWYFRLMGARVGRRVYMNTTDLCEFDLTTVGDEAELNDDCTLQTHLFEDRVMKVSKIHVGAGATVGAWTLVLYDTEIGPGAVIEDMSLLMKGEVLPAGTRWAGIPAARAGVPPAAE</sequence>
<dbReference type="InterPro" id="IPR025110">
    <property type="entry name" value="AMP-bd_C"/>
</dbReference>
<keyword evidence="2" id="KW-0597">Phosphoprotein</keyword>
<organism evidence="6 7">
    <name type="scientific">Fimbriiglobus ruber</name>
    <dbReference type="NCBI Taxonomy" id="1908690"/>
    <lineage>
        <taxon>Bacteria</taxon>
        <taxon>Pseudomonadati</taxon>
        <taxon>Planctomycetota</taxon>
        <taxon>Planctomycetia</taxon>
        <taxon>Gemmatales</taxon>
        <taxon>Gemmataceae</taxon>
        <taxon>Fimbriiglobus</taxon>
    </lineage>
</organism>
<dbReference type="InterPro" id="IPR020459">
    <property type="entry name" value="AMP-binding"/>
</dbReference>
<dbReference type="InterPro" id="IPR012728">
    <property type="entry name" value="Pls/PosA_C"/>
</dbReference>
<feature type="transmembrane region" description="Helical" evidence="4">
    <location>
        <begin position="1156"/>
        <end position="1182"/>
    </location>
</feature>
<dbReference type="InterPro" id="IPR036736">
    <property type="entry name" value="ACP-like_sf"/>
</dbReference>
<evidence type="ECO:0000313" key="7">
    <source>
        <dbReference type="Proteomes" id="UP000214646"/>
    </source>
</evidence>
<evidence type="ECO:0000259" key="5">
    <source>
        <dbReference type="PROSITE" id="PS50075"/>
    </source>
</evidence>
<dbReference type="Pfam" id="PF00501">
    <property type="entry name" value="AMP-binding"/>
    <property type="match status" value="1"/>
</dbReference>
<gene>
    <name evidence="6" type="ORF">FRUB_09906</name>
</gene>
<evidence type="ECO:0000256" key="4">
    <source>
        <dbReference type="SAM" id="Phobius"/>
    </source>
</evidence>
<dbReference type="InterPro" id="IPR045851">
    <property type="entry name" value="AMP-bd_C_sf"/>
</dbReference>
<dbReference type="OrthoDB" id="9778383at2"/>
<dbReference type="SUPFAM" id="SSF51161">
    <property type="entry name" value="Trimeric LpxA-like enzymes"/>
    <property type="match status" value="3"/>
</dbReference>
<dbReference type="Gene3D" id="3.40.50.12780">
    <property type="entry name" value="N-terminal domain of ligase-like"/>
    <property type="match status" value="1"/>
</dbReference>
<feature type="transmembrane region" description="Helical" evidence="4">
    <location>
        <begin position="724"/>
        <end position="748"/>
    </location>
</feature>
<dbReference type="InterPro" id="IPR006162">
    <property type="entry name" value="Ppantetheine_attach_site"/>
</dbReference>
<keyword evidence="4" id="KW-1133">Transmembrane helix</keyword>
<dbReference type="InterPro" id="IPR020845">
    <property type="entry name" value="AMP-binding_CS"/>
</dbReference>
<keyword evidence="4" id="KW-0472">Membrane</keyword>
<dbReference type="InterPro" id="IPR000873">
    <property type="entry name" value="AMP-dep_synth/lig_dom"/>
</dbReference>
<dbReference type="PROSITE" id="PS00455">
    <property type="entry name" value="AMP_BINDING"/>
    <property type="match status" value="1"/>
</dbReference>
<dbReference type="PROSITE" id="PS00012">
    <property type="entry name" value="PHOSPHOPANTETHEINE"/>
    <property type="match status" value="1"/>
</dbReference>
<evidence type="ECO:0000313" key="6">
    <source>
        <dbReference type="EMBL" id="OWK35064.1"/>
    </source>
</evidence>
<dbReference type="Gene3D" id="2.160.10.10">
    <property type="entry name" value="Hexapeptide repeat proteins"/>
    <property type="match status" value="3"/>
</dbReference>
<reference evidence="7" key="1">
    <citation type="submission" date="2017-06" db="EMBL/GenBank/DDBJ databases">
        <title>Genome analysis of Fimbriiglobus ruber SP5, the first member of the order Planctomycetales with confirmed chitinolytic capability.</title>
        <authorList>
            <person name="Ravin N.V."/>
            <person name="Rakitin A.L."/>
            <person name="Ivanova A.A."/>
            <person name="Beletsky A.V."/>
            <person name="Kulichevskaya I.S."/>
            <person name="Mardanov A.V."/>
            <person name="Dedysh S.N."/>
        </authorList>
    </citation>
    <scope>NUCLEOTIDE SEQUENCE [LARGE SCALE GENOMIC DNA]</scope>
    <source>
        <strain evidence="7">SP5</strain>
    </source>
</reference>
<dbReference type="PANTHER" id="PTHR45527:SF1">
    <property type="entry name" value="FATTY ACID SYNTHASE"/>
    <property type="match status" value="1"/>
</dbReference>
<accession>A0A225D602</accession>
<dbReference type="Gene3D" id="1.10.1200.10">
    <property type="entry name" value="ACP-like"/>
    <property type="match status" value="1"/>
</dbReference>
<keyword evidence="4" id="KW-0812">Transmembrane</keyword>
<protein>
    <recommendedName>
        <fullName evidence="5">Carrier domain-containing protein</fullName>
    </recommendedName>
</protein>
<dbReference type="EMBL" id="NIDE01000019">
    <property type="protein sequence ID" value="OWK35064.1"/>
    <property type="molecule type" value="Genomic_DNA"/>
</dbReference>
<dbReference type="SMART" id="SM00823">
    <property type="entry name" value="PKS_PP"/>
    <property type="match status" value="1"/>
</dbReference>
<dbReference type="SUPFAM" id="SSF56801">
    <property type="entry name" value="Acetyl-CoA synthetase-like"/>
    <property type="match status" value="1"/>
</dbReference>
<dbReference type="InterPro" id="IPR011004">
    <property type="entry name" value="Trimer_LpxA-like_sf"/>
</dbReference>
<dbReference type="FunFam" id="1.10.1200.10:FF:000016">
    <property type="entry name" value="Non-ribosomal peptide synthase"/>
    <property type="match status" value="1"/>
</dbReference>
<feature type="transmembrane region" description="Helical" evidence="4">
    <location>
        <begin position="1122"/>
        <end position="1144"/>
    </location>
</feature>
<feature type="transmembrane region" description="Helical" evidence="4">
    <location>
        <begin position="645"/>
        <end position="668"/>
    </location>
</feature>
<dbReference type="GO" id="GO:0031177">
    <property type="term" value="F:phosphopantetheine binding"/>
    <property type="evidence" value="ECO:0007669"/>
    <property type="project" value="InterPro"/>
</dbReference>
<dbReference type="InterPro" id="IPR042099">
    <property type="entry name" value="ANL_N_sf"/>
</dbReference>
<proteinExistence type="predicted"/>
<dbReference type="InterPro" id="IPR010071">
    <property type="entry name" value="AA_adenyl_dom"/>
</dbReference>
<dbReference type="Pfam" id="PF13193">
    <property type="entry name" value="AMP-binding_C"/>
    <property type="match status" value="1"/>
</dbReference>
<dbReference type="PANTHER" id="PTHR45527">
    <property type="entry name" value="NONRIBOSOMAL PEPTIDE SYNTHETASE"/>
    <property type="match status" value="1"/>
</dbReference>
<dbReference type="NCBIfam" id="TIGR01733">
    <property type="entry name" value="AA-adenyl-dom"/>
    <property type="match status" value="1"/>
</dbReference>
<dbReference type="FunFam" id="3.40.50.980:FF:000001">
    <property type="entry name" value="Non-ribosomal peptide synthetase"/>
    <property type="match status" value="1"/>
</dbReference>
<dbReference type="GO" id="GO:0043041">
    <property type="term" value="P:amino acid activation for nonribosomal peptide biosynthetic process"/>
    <property type="evidence" value="ECO:0007669"/>
    <property type="project" value="TreeGrafter"/>
</dbReference>
<keyword evidence="1" id="KW-0596">Phosphopantetheine</keyword>
<comment type="caution">
    <text evidence="6">The sequence shown here is derived from an EMBL/GenBank/DDBJ whole genome shotgun (WGS) entry which is preliminary data.</text>
</comment>
<dbReference type="SUPFAM" id="SSF47336">
    <property type="entry name" value="ACP-like"/>
    <property type="match status" value="1"/>
</dbReference>
<evidence type="ECO:0000256" key="3">
    <source>
        <dbReference type="SAM" id="MobiDB-lite"/>
    </source>
</evidence>
<feature type="transmembrane region" description="Helical" evidence="4">
    <location>
        <begin position="680"/>
        <end position="704"/>
    </location>
</feature>
<dbReference type="Proteomes" id="UP000214646">
    <property type="component" value="Unassembled WGS sequence"/>
</dbReference>
<dbReference type="Gene3D" id="3.30.300.30">
    <property type="match status" value="1"/>
</dbReference>
<feature type="region of interest" description="Disordered" evidence="3">
    <location>
        <begin position="507"/>
        <end position="529"/>
    </location>
</feature>
<dbReference type="PRINTS" id="PR00154">
    <property type="entry name" value="AMPBINDING"/>
</dbReference>
<dbReference type="GO" id="GO:0072330">
    <property type="term" value="P:monocarboxylic acid biosynthetic process"/>
    <property type="evidence" value="ECO:0007669"/>
    <property type="project" value="UniProtKB-ARBA"/>
</dbReference>
<dbReference type="FunFam" id="3.40.50.12780:FF:000012">
    <property type="entry name" value="Non-ribosomal peptide synthetase"/>
    <property type="match status" value="1"/>
</dbReference>
<dbReference type="PROSITE" id="PS50075">
    <property type="entry name" value="CARRIER"/>
    <property type="match status" value="1"/>
</dbReference>
<dbReference type="InterPro" id="IPR009081">
    <property type="entry name" value="PP-bd_ACP"/>
</dbReference>
<dbReference type="CDD" id="cd05930">
    <property type="entry name" value="A_NRPS"/>
    <property type="match status" value="1"/>
</dbReference>
<feature type="domain" description="Carrier" evidence="5">
    <location>
        <begin position="531"/>
        <end position="608"/>
    </location>
</feature>
<dbReference type="Pfam" id="PF00550">
    <property type="entry name" value="PP-binding"/>
    <property type="match status" value="1"/>
</dbReference>
<dbReference type="RefSeq" id="WP_161968077.1">
    <property type="nucleotide sequence ID" value="NZ_NIDE01000019.1"/>
</dbReference>
<dbReference type="GO" id="GO:0044550">
    <property type="term" value="P:secondary metabolite biosynthetic process"/>
    <property type="evidence" value="ECO:0007669"/>
    <property type="project" value="TreeGrafter"/>
</dbReference>
<evidence type="ECO:0000256" key="2">
    <source>
        <dbReference type="ARBA" id="ARBA00022553"/>
    </source>
</evidence>
<feature type="transmembrane region" description="Helical" evidence="4">
    <location>
        <begin position="914"/>
        <end position="942"/>
    </location>
</feature>
<name>A0A225D602_9BACT</name>
<feature type="transmembrane region" description="Helical" evidence="4">
    <location>
        <begin position="1209"/>
        <end position="1229"/>
    </location>
</feature>
<evidence type="ECO:0000256" key="1">
    <source>
        <dbReference type="ARBA" id="ARBA00022450"/>
    </source>
</evidence>
<dbReference type="NCBIfam" id="TIGR02353">
    <property type="entry name" value="NRPS_term_dom"/>
    <property type="match status" value="1"/>
</dbReference>
<dbReference type="GO" id="GO:0005737">
    <property type="term" value="C:cytoplasm"/>
    <property type="evidence" value="ECO:0007669"/>
    <property type="project" value="TreeGrafter"/>
</dbReference>
<dbReference type="InterPro" id="IPR020806">
    <property type="entry name" value="PKS_PP-bd"/>
</dbReference>
<feature type="transmembrane region" description="Helical" evidence="4">
    <location>
        <begin position="876"/>
        <end position="902"/>
    </location>
</feature>
<keyword evidence="7" id="KW-1185">Reference proteome</keyword>